<evidence type="ECO:0000256" key="15">
    <source>
        <dbReference type="ARBA" id="ARBA00023004"/>
    </source>
</evidence>
<gene>
    <name evidence="23" type="ORF">DEJ46_10020</name>
</gene>
<dbReference type="AlphaFoldDB" id="A0A5P2AT10"/>
<dbReference type="Proteomes" id="UP000324106">
    <property type="component" value="Chromosome"/>
</dbReference>
<dbReference type="PANTHER" id="PTHR24421">
    <property type="entry name" value="NITRATE/NITRITE SENSOR PROTEIN NARX-RELATED"/>
    <property type="match status" value="1"/>
</dbReference>
<keyword evidence="14" id="KW-1133">Transmembrane helix</keyword>
<dbReference type="GO" id="GO:0051539">
    <property type="term" value="F:4 iron, 4 sulfur cluster binding"/>
    <property type="evidence" value="ECO:0007669"/>
    <property type="project" value="UniProtKB-KW"/>
</dbReference>
<keyword evidence="12" id="KW-0479">Metal-binding</keyword>
<organism evidence="23 24">
    <name type="scientific">Streptomyces venezuelae</name>
    <dbReference type="NCBI Taxonomy" id="54571"/>
    <lineage>
        <taxon>Bacteria</taxon>
        <taxon>Bacillati</taxon>
        <taxon>Actinomycetota</taxon>
        <taxon>Actinomycetes</taxon>
        <taxon>Kitasatosporales</taxon>
        <taxon>Streptomycetaceae</taxon>
        <taxon>Streptomyces</taxon>
    </lineage>
</organism>
<evidence type="ECO:0000256" key="17">
    <source>
        <dbReference type="ARBA" id="ARBA00023014"/>
    </source>
</evidence>
<dbReference type="CDD" id="cd16917">
    <property type="entry name" value="HATPase_UhpB-NarQ-NarX-like"/>
    <property type="match status" value="1"/>
</dbReference>
<dbReference type="GO" id="GO:0046872">
    <property type="term" value="F:metal ion binding"/>
    <property type="evidence" value="ECO:0007669"/>
    <property type="project" value="UniProtKB-KW"/>
</dbReference>
<comment type="subcellular location">
    <subcellularLocation>
        <location evidence="4">Cell membrane</location>
        <topology evidence="4">Multi-pass membrane protein</topology>
    </subcellularLocation>
    <subcellularLocation>
        <location evidence="3">Cytoplasm</location>
    </subcellularLocation>
</comment>
<evidence type="ECO:0000256" key="12">
    <source>
        <dbReference type="ARBA" id="ARBA00022723"/>
    </source>
</evidence>
<dbReference type="EC" id="2.7.13.3" evidence="5"/>
<dbReference type="Gene3D" id="3.30.565.10">
    <property type="entry name" value="Histidine kinase-like ATPase, C-terminal domain"/>
    <property type="match status" value="1"/>
</dbReference>
<keyword evidence="8" id="KW-0004">4Fe-4S</keyword>
<dbReference type="GO" id="GO:0000155">
    <property type="term" value="F:phosphorelay sensor kinase activity"/>
    <property type="evidence" value="ECO:0007669"/>
    <property type="project" value="InterPro"/>
</dbReference>
<dbReference type="GO" id="GO:0005737">
    <property type="term" value="C:cytoplasm"/>
    <property type="evidence" value="ECO:0007669"/>
    <property type="project" value="UniProtKB-SubCell"/>
</dbReference>
<comment type="cofactor">
    <cofactor evidence="2">
        <name>[4Fe-4S] cluster</name>
        <dbReference type="ChEBI" id="CHEBI:49883"/>
    </cofactor>
</comment>
<evidence type="ECO:0000256" key="3">
    <source>
        <dbReference type="ARBA" id="ARBA00004496"/>
    </source>
</evidence>
<dbReference type="InterPro" id="IPR004358">
    <property type="entry name" value="Sig_transdc_His_kin-like_C"/>
</dbReference>
<keyword evidence="7" id="KW-1003">Cell membrane</keyword>
<feature type="domain" description="Histidine kinase" evidence="22">
    <location>
        <begin position="210"/>
        <end position="402"/>
    </location>
</feature>
<comment type="catalytic activity">
    <reaction evidence="1">
        <text>ATP + protein L-histidine = ADP + protein N-phospho-L-histidine.</text>
        <dbReference type="EC" id="2.7.13.3"/>
    </reaction>
</comment>
<evidence type="ECO:0000256" key="2">
    <source>
        <dbReference type="ARBA" id="ARBA00001966"/>
    </source>
</evidence>
<name>A0A5P2AT10_STRVZ</name>
<keyword evidence="9" id="KW-0963">Cytoplasm</keyword>
<proteinExistence type="predicted"/>
<evidence type="ECO:0000259" key="22">
    <source>
        <dbReference type="PROSITE" id="PS50109"/>
    </source>
</evidence>
<sequence length="404" mass="43149">MEIRPLPAGRSGIGMLESFVGQGFAAALQDGLSRSVSPYASAPRSGSGRRFGPLQRHDPAQQHLEGAELPDGVLLPQETGAILRLFEQRLHSALQSDRELELDTLAVRAALTACAHRILDDAGVKADGAGAESAPHGTGLPALTPELISAAGSLLTECALLHVLAGTHSTQAVARAIALIQPIGRAIRRQSAARPVPADAHRDLWHERRRLAREMHDGLGTNLSVALRRLELRAEHDEDPDGHLAAAGTCLRSALGHARDLVTGLREETVVPPLREAVESFAAQAAPDSVDVTFSATGAERLVPDSSRHQIFLAVRECLRNCFEHAAADQVTVTSRVTRRWAHVRVKDNGIGFDADGIGPDTHEGNGLRCMSERIAEIGGRITVDSRPGEGTSIDIHLPLHARP</sequence>
<dbReference type="PRINTS" id="PR00344">
    <property type="entry name" value="BCTRLSENSOR"/>
</dbReference>
<keyword evidence="13" id="KW-0418">Kinase</keyword>
<dbReference type="Gene3D" id="1.20.5.1930">
    <property type="match status" value="1"/>
</dbReference>
<keyword evidence="10" id="KW-0808">Transferase</keyword>
<dbReference type="PANTHER" id="PTHR24421:SF37">
    <property type="entry name" value="SENSOR HISTIDINE KINASE NARS"/>
    <property type="match status" value="1"/>
</dbReference>
<comment type="function">
    <text evidence="19">Member of the two-component regulatory system NreB/NreC involved in the control of dissimilatory nitrate/nitrite reduction in response to oxygen. NreB functions as a direct oxygen sensor histidine kinase which is autophosphorylated, in the absence of oxygen, probably at the conserved histidine residue, and transfers its phosphate group probably to a conserved aspartate residue of NreC. NreB/NreC activates the expression of the nitrate (narGHJI) and nitrite (nir) reductase operons, as well as the putative nitrate transporter gene narT.</text>
</comment>
<evidence type="ECO:0000256" key="8">
    <source>
        <dbReference type="ARBA" id="ARBA00022485"/>
    </source>
</evidence>
<evidence type="ECO:0000256" key="11">
    <source>
        <dbReference type="ARBA" id="ARBA00022692"/>
    </source>
</evidence>
<evidence type="ECO:0000256" key="10">
    <source>
        <dbReference type="ARBA" id="ARBA00022679"/>
    </source>
</evidence>
<dbReference type="InterPro" id="IPR050482">
    <property type="entry name" value="Sensor_HK_TwoCompSys"/>
</dbReference>
<dbReference type="InterPro" id="IPR005467">
    <property type="entry name" value="His_kinase_dom"/>
</dbReference>
<evidence type="ECO:0000256" key="7">
    <source>
        <dbReference type="ARBA" id="ARBA00022475"/>
    </source>
</evidence>
<dbReference type="InterPro" id="IPR036890">
    <property type="entry name" value="HATPase_C_sf"/>
</dbReference>
<keyword evidence="11" id="KW-0812">Transmembrane</keyword>
<evidence type="ECO:0000256" key="20">
    <source>
        <dbReference type="ARBA" id="ARBA00030800"/>
    </source>
</evidence>
<dbReference type="OrthoDB" id="144293at2"/>
<evidence type="ECO:0000256" key="6">
    <source>
        <dbReference type="ARBA" id="ARBA00017322"/>
    </source>
</evidence>
<dbReference type="GO" id="GO:0046983">
    <property type="term" value="F:protein dimerization activity"/>
    <property type="evidence" value="ECO:0007669"/>
    <property type="project" value="InterPro"/>
</dbReference>
<dbReference type="Pfam" id="PF07730">
    <property type="entry name" value="HisKA_3"/>
    <property type="match status" value="1"/>
</dbReference>
<keyword evidence="16" id="KW-0902">Two-component regulatory system</keyword>
<dbReference type="SMART" id="SM00387">
    <property type="entry name" value="HATPase_c"/>
    <property type="match status" value="1"/>
</dbReference>
<reference evidence="23 24" key="1">
    <citation type="submission" date="2018-05" db="EMBL/GenBank/DDBJ databases">
        <title>Streptomyces venezuelae.</title>
        <authorList>
            <person name="Kim W."/>
            <person name="Lee N."/>
            <person name="Cho B.-K."/>
        </authorList>
    </citation>
    <scope>NUCLEOTIDE SEQUENCE [LARGE SCALE GENOMIC DNA]</scope>
    <source>
        <strain evidence="23 24">ATCC 15068</strain>
    </source>
</reference>
<dbReference type="GO" id="GO:0005886">
    <property type="term" value="C:plasma membrane"/>
    <property type="evidence" value="ECO:0007669"/>
    <property type="project" value="UniProtKB-SubCell"/>
</dbReference>
<dbReference type="SUPFAM" id="SSF55874">
    <property type="entry name" value="ATPase domain of HSP90 chaperone/DNA topoisomerase II/histidine kinase"/>
    <property type="match status" value="1"/>
</dbReference>
<keyword evidence="15" id="KW-0408">Iron</keyword>
<evidence type="ECO:0000256" key="4">
    <source>
        <dbReference type="ARBA" id="ARBA00004651"/>
    </source>
</evidence>
<evidence type="ECO:0000256" key="16">
    <source>
        <dbReference type="ARBA" id="ARBA00023012"/>
    </source>
</evidence>
<evidence type="ECO:0000256" key="14">
    <source>
        <dbReference type="ARBA" id="ARBA00022989"/>
    </source>
</evidence>
<evidence type="ECO:0000256" key="5">
    <source>
        <dbReference type="ARBA" id="ARBA00012438"/>
    </source>
</evidence>
<evidence type="ECO:0000256" key="21">
    <source>
        <dbReference type="SAM" id="MobiDB-lite"/>
    </source>
</evidence>
<protein>
    <recommendedName>
        <fullName evidence="6">Oxygen sensor histidine kinase NreB</fullName>
        <ecNumber evidence="5">2.7.13.3</ecNumber>
    </recommendedName>
    <alternativeName>
        <fullName evidence="20">Nitrogen regulation protein B</fullName>
    </alternativeName>
</protein>
<dbReference type="InterPro" id="IPR003594">
    <property type="entry name" value="HATPase_dom"/>
</dbReference>
<evidence type="ECO:0000313" key="23">
    <source>
        <dbReference type="EMBL" id="QES19389.1"/>
    </source>
</evidence>
<dbReference type="PROSITE" id="PS50109">
    <property type="entry name" value="HIS_KIN"/>
    <property type="match status" value="1"/>
</dbReference>
<evidence type="ECO:0000313" key="24">
    <source>
        <dbReference type="Proteomes" id="UP000324106"/>
    </source>
</evidence>
<evidence type="ECO:0000256" key="9">
    <source>
        <dbReference type="ARBA" id="ARBA00022490"/>
    </source>
</evidence>
<evidence type="ECO:0000256" key="13">
    <source>
        <dbReference type="ARBA" id="ARBA00022777"/>
    </source>
</evidence>
<dbReference type="InterPro" id="IPR011712">
    <property type="entry name" value="Sig_transdc_His_kin_sub3_dim/P"/>
</dbReference>
<accession>A0A5P2AT10</accession>
<keyword evidence="18" id="KW-0472">Membrane</keyword>
<evidence type="ECO:0000256" key="18">
    <source>
        <dbReference type="ARBA" id="ARBA00023136"/>
    </source>
</evidence>
<dbReference type="EMBL" id="CP029194">
    <property type="protein sequence ID" value="QES19389.1"/>
    <property type="molecule type" value="Genomic_DNA"/>
</dbReference>
<dbReference type="Pfam" id="PF02518">
    <property type="entry name" value="HATPase_c"/>
    <property type="match status" value="1"/>
</dbReference>
<evidence type="ECO:0000256" key="1">
    <source>
        <dbReference type="ARBA" id="ARBA00000085"/>
    </source>
</evidence>
<feature type="region of interest" description="Disordered" evidence="21">
    <location>
        <begin position="36"/>
        <end position="56"/>
    </location>
</feature>
<evidence type="ECO:0000256" key="19">
    <source>
        <dbReference type="ARBA" id="ARBA00024827"/>
    </source>
</evidence>
<keyword evidence="17" id="KW-0411">Iron-sulfur</keyword>